<organism evidence="2 3">
    <name type="scientific">Hymenobacter ruricola</name>
    <dbReference type="NCBI Taxonomy" id="2791023"/>
    <lineage>
        <taxon>Bacteria</taxon>
        <taxon>Pseudomonadati</taxon>
        <taxon>Bacteroidota</taxon>
        <taxon>Cytophagia</taxon>
        <taxon>Cytophagales</taxon>
        <taxon>Hymenobacteraceae</taxon>
        <taxon>Hymenobacter</taxon>
    </lineage>
</organism>
<accession>A0ABS0HZN2</accession>
<name>A0ABS0HZN2_9BACT</name>
<dbReference type="GO" id="GO:0004519">
    <property type="term" value="F:endonuclease activity"/>
    <property type="evidence" value="ECO:0007669"/>
    <property type="project" value="UniProtKB-KW"/>
</dbReference>
<dbReference type="RefSeq" id="WP_196291583.1">
    <property type="nucleotide sequence ID" value="NZ_JADQDM010000001.1"/>
</dbReference>
<reference evidence="2 3" key="1">
    <citation type="submission" date="2020-11" db="EMBL/GenBank/DDBJ databases">
        <authorList>
            <person name="Kim M.K."/>
        </authorList>
    </citation>
    <scope>NUCLEOTIDE SEQUENCE [LARGE SCALE GENOMIC DNA]</scope>
    <source>
        <strain evidence="2 3">BT662</strain>
    </source>
</reference>
<keyword evidence="3" id="KW-1185">Reference proteome</keyword>
<proteinExistence type="predicted"/>
<evidence type="ECO:0000313" key="2">
    <source>
        <dbReference type="EMBL" id="MBF9220143.1"/>
    </source>
</evidence>
<gene>
    <name evidence="2" type="ORF">I2H31_03415</name>
</gene>
<evidence type="ECO:0000313" key="3">
    <source>
        <dbReference type="Proteomes" id="UP000618931"/>
    </source>
</evidence>
<sequence length="317" mass="35545">MDFYVGVTDKCWFDFLRQEPREDVNFWKPLGGGKNFGAVPSGAPFLLKLKKPFHCIAGAGFFTNQIDLPIFTAWEMFGPRNGFGDYFDFAQAIRKYRAANGKPAEANPVISCLVLTAPLFFRQPDWIPAPESWGNSIVTGKVYNTSEAVGGQLWADVSATMLRYRQDSLTQELATTDSLVLESPGIYREALTKVRVGQGAFKAMVTQAYEKKCAISGEKTLPVLEAAHIQPFSQAGPNSLGNGLLLRSDLHRLFDRHYLTIDADDRTVHVSSRIREEFQNGKEYYQFDGKPLKVLPKLLADQPAKQYLQHHNGLFMP</sequence>
<evidence type="ECO:0000259" key="1">
    <source>
        <dbReference type="Pfam" id="PF13391"/>
    </source>
</evidence>
<keyword evidence="2" id="KW-0540">Nuclease</keyword>
<dbReference type="Pfam" id="PF13391">
    <property type="entry name" value="HNH_2"/>
    <property type="match status" value="1"/>
</dbReference>
<keyword evidence="2" id="KW-0255">Endonuclease</keyword>
<protein>
    <submittedName>
        <fullName evidence="2">HNH endonuclease</fullName>
    </submittedName>
</protein>
<keyword evidence="2" id="KW-0378">Hydrolase</keyword>
<feature type="domain" description="HNH nuclease" evidence="1">
    <location>
        <begin position="213"/>
        <end position="262"/>
    </location>
</feature>
<dbReference type="EMBL" id="JADQDM010000001">
    <property type="protein sequence ID" value="MBF9220143.1"/>
    <property type="molecule type" value="Genomic_DNA"/>
</dbReference>
<comment type="caution">
    <text evidence="2">The sequence shown here is derived from an EMBL/GenBank/DDBJ whole genome shotgun (WGS) entry which is preliminary data.</text>
</comment>
<dbReference type="InterPro" id="IPR003615">
    <property type="entry name" value="HNH_nuc"/>
</dbReference>
<dbReference type="Proteomes" id="UP000618931">
    <property type="component" value="Unassembled WGS sequence"/>
</dbReference>